<proteinExistence type="predicted"/>
<dbReference type="Proteomes" id="UP000252189">
    <property type="component" value="Unassembled WGS sequence"/>
</dbReference>
<dbReference type="InterPro" id="IPR000086">
    <property type="entry name" value="NUDIX_hydrolase_dom"/>
</dbReference>
<sequence>MVEVRALTTDAVVELDGDVLLLERNHPPFEGLWVLPGGLVERNEPAREACARETKEEVGLDVSVGAFVGLYDDPDRDERGNVSVAYRCTPLGEQTPTPREEASRVETFDPENLPEMGFDHERIVTDALCERKHRFC</sequence>
<dbReference type="Pfam" id="PF00293">
    <property type="entry name" value="NUDIX"/>
    <property type="match status" value="1"/>
</dbReference>
<dbReference type="PANTHER" id="PTHR43736">
    <property type="entry name" value="ADP-RIBOSE PYROPHOSPHATASE"/>
    <property type="match status" value="1"/>
</dbReference>
<dbReference type="GO" id="GO:0016787">
    <property type="term" value="F:hydrolase activity"/>
    <property type="evidence" value="ECO:0007669"/>
    <property type="project" value="UniProtKB-KW"/>
</dbReference>
<dbReference type="Gene3D" id="3.90.79.10">
    <property type="entry name" value="Nucleoside Triphosphate Pyrophosphohydrolase"/>
    <property type="match status" value="1"/>
</dbReference>
<dbReference type="InterPro" id="IPR020084">
    <property type="entry name" value="NUDIX_hydrolase_CS"/>
</dbReference>
<dbReference type="EMBL" id="QPHM01000003">
    <property type="protein sequence ID" value="RCU44329.1"/>
    <property type="molecule type" value="Genomic_DNA"/>
</dbReference>
<keyword evidence="4" id="KW-1185">Reference proteome</keyword>
<gene>
    <name evidence="3" type="ORF">DU504_16320</name>
</gene>
<dbReference type="PROSITE" id="PS51462">
    <property type="entry name" value="NUDIX"/>
    <property type="match status" value="1"/>
</dbReference>
<dbReference type="RefSeq" id="WP_114450500.1">
    <property type="nucleotide sequence ID" value="NZ_QPHM01000003.1"/>
</dbReference>
<reference evidence="3 4" key="1">
    <citation type="submission" date="2018-07" db="EMBL/GenBank/DDBJ databases">
        <title>Genome sequences of Haloplanus salinus JCM 18368T.</title>
        <authorList>
            <person name="Kim Y.B."/>
            <person name="Roh S.W."/>
        </authorList>
    </citation>
    <scope>NUCLEOTIDE SEQUENCE [LARGE SCALE GENOMIC DNA]</scope>
    <source>
        <strain evidence="3 4">JCM 18368</strain>
    </source>
</reference>
<dbReference type="InterPro" id="IPR015797">
    <property type="entry name" value="NUDIX_hydrolase-like_dom_sf"/>
</dbReference>
<dbReference type="AlphaFoldDB" id="A0A368N4Z3"/>
<accession>A0A368N4Z3</accession>
<dbReference type="SUPFAM" id="SSF55811">
    <property type="entry name" value="Nudix"/>
    <property type="match status" value="1"/>
</dbReference>
<protein>
    <submittedName>
        <fullName evidence="3">NUDIX hydrolase</fullName>
    </submittedName>
</protein>
<evidence type="ECO:0000259" key="2">
    <source>
        <dbReference type="PROSITE" id="PS51462"/>
    </source>
</evidence>
<keyword evidence="1 3" id="KW-0378">Hydrolase</keyword>
<evidence type="ECO:0000313" key="4">
    <source>
        <dbReference type="Proteomes" id="UP000252189"/>
    </source>
</evidence>
<organism evidence="3 4">
    <name type="scientific">Haloplanus salinus</name>
    <dbReference type="NCBI Taxonomy" id="1126245"/>
    <lineage>
        <taxon>Archaea</taxon>
        <taxon>Methanobacteriati</taxon>
        <taxon>Methanobacteriota</taxon>
        <taxon>Stenosarchaea group</taxon>
        <taxon>Halobacteria</taxon>
        <taxon>Halobacteriales</taxon>
        <taxon>Haloferacaceae</taxon>
        <taxon>Haloplanus</taxon>
    </lineage>
</organism>
<evidence type="ECO:0000313" key="3">
    <source>
        <dbReference type="EMBL" id="RCU44329.1"/>
    </source>
</evidence>
<name>A0A368N4Z3_9EURY</name>
<comment type="caution">
    <text evidence="3">The sequence shown here is derived from an EMBL/GenBank/DDBJ whole genome shotgun (WGS) entry which is preliminary data.</text>
</comment>
<dbReference type="CDD" id="cd18873">
    <property type="entry name" value="NUDIX_NadM_like"/>
    <property type="match status" value="1"/>
</dbReference>
<dbReference type="PROSITE" id="PS00893">
    <property type="entry name" value="NUDIX_BOX"/>
    <property type="match status" value="1"/>
</dbReference>
<dbReference type="PRINTS" id="PR00502">
    <property type="entry name" value="NUDIXFAMILY"/>
</dbReference>
<dbReference type="PANTHER" id="PTHR43736:SF1">
    <property type="entry name" value="DIHYDRONEOPTERIN TRIPHOSPHATE DIPHOSPHATASE"/>
    <property type="match status" value="1"/>
</dbReference>
<dbReference type="InterPro" id="IPR020476">
    <property type="entry name" value="Nudix_hydrolase"/>
</dbReference>
<dbReference type="OrthoDB" id="40462at2157"/>
<evidence type="ECO:0000256" key="1">
    <source>
        <dbReference type="ARBA" id="ARBA00022801"/>
    </source>
</evidence>
<feature type="domain" description="Nudix hydrolase" evidence="2">
    <location>
        <begin position="1"/>
        <end position="130"/>
    </location>
</feature>